<dbReference type="PANTHER" id="PTHR33099">
    <property type="entry name" value="FE2OG DIOXYGENASE DOMAIN-CONTAINING PROTEIN"/>
    <property type="match status" value="1"/>
</dbReference>
<dbReference type="PROSITE" id="PS51471">
    <property type="entry name" value="FE2OG_OXY"/>
    <property type="match status" value="1"/>
</dbReference>
<dbReference type="InterPro" id="IPR044862">
    <property type="entry name" value="Pro_4_hyd_alph_FE2OG_OXY"/>
</dbReference>
<dbReference type="Gene3D" id="2.60.120.620">
    <property type="entry name" value="q2cbj1_9rhob like domain"/>
    <property type="match status" value="1"/>
</dbReference>
<sequence>MGKSRGKSSPVPALAAAVHAAARSAKFVVDGALPAADPGLVVEGIGPVPVPLRRGAAKALVAACHAAPYGKGTQTLVDDRVRKTFELDPAQFSLGAGWTAAVADATRTAAQALGLPADRLEARLYKLLVYEKGGFFLPHRDSEKHDRMVASLIAVLPNPFEGGTLVVRHGPAEEKIPFRDAASGTGAWFAAFYADCEHEVARVTAGVRIALAYNLVLAPGAAVRPATPAAPADALVEAIGSWVARHPTKPLVFALDHHYTQRGLSLDLLKGADRTLAAGVAAAAGHAGCLVHLAQVSRHLTNSAFDEYDRYGYGDRRTRLQGGQQIRVGEEIEDELYAEEWADLDGKKQSWGAVALDSVAVVSATPLDDWKPTAEEYEGYTGNAGNTLDRWYHRSAVVVWPRDRHYDVVTRGHAAACVPQFRSMVKGLSKTPKAKRDAARGECLRFARALVANWPHRYAHFREGTSPCDQFPAALLALHDRDAVAAFLTVLAERDEATPLKTFVAAACREFGWDAFERELKLLISPRADQYGHRRDLAPRDLEWLAEVCGETTHDPEWRLLVGELCRVAVGRFCERDARPRWGRDCTTATAAEKSLPDLLRALAAAGRDDDFARVIRYVRESPSDFTLDYGQVPALKELVPWSRERFGSVYPPLRAWLDAVRAELERATAAEPTPPADWARPATVECRCNFCTQLNTFLADPAAGVGRIPAGEDSRRHVIQQVERHRSDVTHRLERTGRPYTLVLTKTTGSYDRAVQRYKTDCRLLRELPSAP</sequence>
<dbReference type="InterPro" id="IPR005123">
    <property type="entry name" value="Oxoglu/Fe-dep_dioxygenase_dom"/>
</dbReference>
<keyword evidence="3" id="KW-1185">Reference proteome</keyword>
<dbReference type="RefSeq" id="WP_202920538.1">
    <property type="nucleotide sequence ID" value="NZ_CP036273.1"/>
</dbReference>
<reference evidence="2 3" key="1">
    <citation type="submission" date="2019-02" db="EMBL/GenBank/DDBJ databases">
        <title>Deep-cultivation of Planctomycetes and their phenomic and genomic characterization uncovers novel biology.</title>
        <authorList>
            <person name="Wiegand S."/>
            <person name="Jogler M."/>
            <person name="Boedeker C."/>
            <person name="Pinto D."/>
            <person name="Vollmers J."/>
            <person name="Rivas-Marin E."/>
            <person name="Kohn T."/>
            <person name="Peeters S.H."/>
            <person name="Heuer A."/>
            <person name="Rast P."/>
            <person name="Oberbeckmann S."/>
            <person name="Bunk B."/>
            <person name="Jeske O."/>
            <person name="Meyerdierks A."/>
            <person name="Storesund J.E."/>
            <person name="Kallscheuer N."/>
            <person name="Luecker S."/>
            <person name="Lage O.M."/>
            <person name="Pohl T."/>
            <person name="Merkel B.J."/>
            <person name="Hornburger P."/>
            <person name="Mueller R.-W."/>
            <person name="Bruemmer F."/>
            <person name="Labrenz M."/>
            <person name="Spormann A.M."/>
            <person name="Op den Camp H."/>
            <person name="Overmann J."/>
            <person name="Amann R."/>
            <person name="Jetten M.S.M."/>
            <person name="Mascher T."/>
            <person name="Medema M.H."/>
            <person name="Devos D.P."/>
            <person name="Kaster A.-K."/>
            <person name="Ovreas L."/>
            <person name="Rohde M."/>
            <person name="Galperin M.Y."/>
            <person name="Jogler C."/>
        </authorList>
    </citation>
    <scope>NUCLEOTIDE SEQUENCE [LARGE SCALE GENOMIC DNA]</scope>
    <source>
        <strain evidence="2 3">ETA_A1</strain>
    </source>
</reference>
<accession>A0A517Y399</accession>
<dbReference type="Pfam" id="PF13640">
    <property type="entry name" value="2OG-FeII_Oxy_3"/>
    <property type="match status" value="1"/>
</dbReference>
<name>A0A517Y399_9BACT</name>
<gene>
    <name evidence="2" type="ORF">ETAA1_62250</name>
</gene>
<organism evidence="2 3">
    <name type="scientific">Urbifossiella limnaea</name>
    <dbReference type="NCBI Taxonomy" id="2528023"/>
    <lineage>
        <taxon>Bacteria</taxon>
        <taxon>Pseudomonadati</taxon>
        <taxon>Planctomycetota</taxon>
        <taxon>Planctomycetia</taxon>
        <taxon>Gemmatales</taxon>
        <taxon>Gemmataceae</taxon>
        <taxon>Urbifossiella</taxon>
    </lineage>
</organism>
<dbReference type="AlphaFoldDB" id="A0A517Y399"/>
<evidence type="ECO:0000313" key="2">
    <source>
        <dbReference type="EMBL" id="QDU24211.1"/>
    </source>
</evidence>
<evidence type="ECO:0000259" key="1">
    <source>
        <dbReference type="PROSITE" id="PS51471"/>
    </source>
</evidence>
<protein>
    <recommendedName>
        <fullName evidence="1">Fe2OG dioxygenase domain-containing protein</fullName>
    </recommendedName>
</protein>
<dbReference type="EMBL" id="CP036273">
    <property type="protein sequence ID" value="QDU24211.1"/>
    <property type="molecule type" value="Genomic_DNA"/>
</dbReference>
<dbReference type="Proteomes" id="UP000319576">
    <property type="component" value="Chromosome"/>
</dbReference>
<feature type="domain" description="Fe2OG dioxygenase" evidence="1">
    <location>
        <begin position="119"/>
        <end position="217"/>
    </location>
</feature>
<proteinExistence type="predicted"/>
<dbReference type="KEGG" id="uli:ETAA1_62250"/>
<dbReference type="PANTHER" id="PTHR33099:SF7">
    <property type="entry name" value="MYND-TYPE DOMAIN-CONTAINING PROTEIN"/>
    <property type="match status" value="1"/>
</dbReference>
<evidence type="ECO:0000313" key="3">
    <source>
        <dbReference type="Proteomes" id="UP000319576"/>
    </source>
</evidence>